<dbReference type="Proteomes" id="UP000190135">
    <property type="component" value="Unassembled WGS sequence"/>
</dbReference>
<proteinExistence type="predicted"/>
<sequence>MIAEAGHMPQIEQPDSLRSAIVNFVETLR</sequence>
<dbReference type="AlphaFoldDB" id="A0A1T4NLF7"/>
<organism evidence="1 2">
    <name type="scientific">Consotaella salsifontis</name>
    <dbReference type="NCBI Taxonomy" id="1365950"/>
    <lineage>
        <taxon>Bacteria</taxon>
        <taxon>Pseudomonadati</taxon>
        <taxon>Pseudomonadota</taxon>
        <taxon>Alphaproteobacteria</taxon>
        <taxon>Hyphomicrobiales</taxon>
        <taxon>Aurantimonadaceae</taxon>
        <taxon>Consotaella</taxon>
    </lineage>
</organism>
<gene>
    <name evidence="1" type="ORF">SAMN05428963_10375</name>
</gene>
<dbReference type="EMBL" id="FUXL01000003">
    <property type="protein sequence ID" value="SJZ79897.1"/>
    <property type="molecule type" value="Genomic_DNA"/>
</dbReference>
<accession>A0A1T4NLF7</accession>
<name>A0A1T4NLF7_9HYPH</name>
<keyword evidence="2" id="KW-1185">Reference proteome</keyword>
<protein>
    <submittedName>
        <fullName evidence="1">Uncharacterized protein</fullName>
    </submittedName>
</protein>
<evidence type="ECO:0000313" key="1">
    <source>
        <dbReference type="EMBL" id="SJZ79897.1"/>
    </source>
</evidence>
<dbReference type="STRING" id="1365950.SAMN05428963_10375"/>
<evidence type="ECO:0000313" key="2">
    <source>
        <dbReference type="Proteomes" id="UP000190135"/>
    </source>
</evidence>
<reference evidence="1 2" key="1">
    <citation type="submission" date="2017-02" db="EMBL/GenBank/DDBJ databases">
        <authorList>
            <person name="Peterson S.W."/>
        </authorList>
    </citation>
    <scope>NUCLEOTIDE SEQUENCE [LARGE SCALE GENOMIC DNA]</scope>
    <source>
        <strain evidence="1 2">USBA 369</strain>
    </source>
</reference>